<evidence type="ECO:0000256" key="1">
    <source>
        <dbReference type="SAM" id="MobiDB-lite"/>
    </source>
</evidence>
<evidence type="ECO:0000313" key="3">
    <source>
        <dbReference type="EMBL" id="ESN99920.1"/>
    </source>
</evidence>
<evidence type="ECO:0000256" key="2">
    <source>
        <dbReference type="SAM" id="SignalP"/>
    </source>
</evidence>
<keyword evidence="2" id="KW-0732">Signal</keyword>
<proteinExistence type="predicted"/>
<dbReference type="AlphaFoldDB" id="T1FAB1"/>
<organism evidence="4 5">
    <name type="scientific">Helobdella robusta</name>
    <name type="common">Californian leech</name>
    <dbReference type="NCBI Taxonomy" id="6412"/>
    <lineage>
        <taxon>Eukaryota</taxon>
        <taxon>Metazoa</taxon>
        <taxon>Spiralia</taxon>
        <taxon>Lophotrochozoa</taxon>
        <taxon>Annelida</taxon>
        <taxon>Clitellata</taxon>
        <taxon>Hirudinea</taxon>
        <taxon>Rhynchobdellida</taxon>
        <taxon>Glossiphoniidae</taxon>
        <taxon>Helobdella</taxon>
    </lineage>
</organism>
<sequence>MSSFKNSKSLKIPAILIIYFIQSALCVSKFGDHFRSTGNFHKPDDVITGNDKGLPKIVHVNRNYETDEYDNSDYLPRYNLFDLFQSKPRQSLTSKQTNYQESGEDDDNNYDPNKRYSKLITPDVDSKYPDWLLDDKVGPIGRSDGFHIEKLKKLISDKLKKSKTDRLLVKVGKRDLMCNMDMYCLVR</sequence>
<dbReference type="HOGENOM" id="CLU_1449204_0_0_1"/>
<dbReference type="EnsemblMetazoa" id="HelroT176216">
    <property type="protein sequence ID" value="HelroP176216"/>
    <property type="gene ID" value="HelroG176216"/>
</dbReference>
<gene>
    <name evidence="4" type="primary">20205760</name>
    <name evidence="3" type="ORF">HELRODRAFT_176216</name>
</gene>
<dbReference type="InParanoid" id="T1FAB1"/>
<feature type="signal peptide" evidence="2">
    <location>
        <begin position="1"/>
        <end position="26"/>
    </location>
</feature>
<dbReference type="GeneID" id="20205760"/>
<reference evidence="5" key="1">
    <citation type="submission" date="2012-12" db="EMBL/GenBank/DDBJ databases">
        <authorList>
            <person name="Hellsten U."/>
            <person name="Grimwood J."/>
            <person name="Chapman J.A."/>
            <person name="Shapiro H."/>
            <person name="Aerts A."/>
            <person name="Otillar R.P."/>
            <person name="Terry A.Y."/>
            <person name="Boore J.L."/>
            <person name="Simakov O."/>
            <person name="Marletaz F."/>
            <person name="Cho S.-J."/>
            <person name="Edsinger-Gonzales E."/>
            <person name="Havlak P."/>
            <person name="Kuo D.-H."/>
            <person name="Larsson T."/>
            <person name="Lv J."/>
            <person name="Arendt D."/>
            <person name="Savage R."/>
            <person name="Osoegawa K."/>
            <person name="de Jong P."/>
            <person name="Lindberg D.R."/>
            <person name="Seaver E.C."/>
            <person name="Weisblat D.A."/>
            <person name="Putnam N.H."/>
            <person name="Grigoriev I.V."/>
            <person name="Rokhsar D.S."/>
        </authorList>
    </citation>
    <scope>NUCLEOTIDE SEQUENCE</scope>
</reference>
<feature type="chain" id="PRO_5010980383" evidence="2">
    <location>
        <begin position="27"/>
        <end position="187"/>
    </location>
</feature>
<dbReference type="Proteomes" id="UP000015101">
    <property type="component" value="Unassembled WGS sequence"/>
</dbReference>
<feature type="compositionally biased region" description="Polar residues" evidence="1">
    <location>
        <begin position="91"/>
        <end position="101"/>
    </location>
</feature>
<name>T1FAB1_HELRO</name>
<protein>
    <submittedName>
        <fullName evidence="3 4">Uncharacterized protein</fullName>
    </submittedName>
</protein>
<reference evidence="4" key="3">
    <citation type="submission" date="2015-06" db="UniProtKB">
        <authorList>
            <consortium name="EnsemblMetazoa"/>
        </authorList>
    </citation>
    <scope>IDENTIFICATION</scope>
</reference>
<keyword evidence="5" id="KW-1185">Reference proteome</keyword>
<dbReference type="CTD" id="20205760"/>
<accession>T1FAB1</accession>
<dbReference type="RefSeq" id="XP_009021943.1">
    <property type="nucleotide sequence ID" value="XM_009023695.1"/>
</dbReference>
<dbReference type="EMBL" id="KB097026">
    <property type="protein sequence ID" value="ESN99920.1"/>
    <property type="molecule type" value="Genomic_DNA"/>
</dbReference>
<dbReference type="KEGG" id="hro:HELRODRAFT_176216"/>
<evidence type="ECO:0000313" key="4">
    <source>
        <dbReference type="EnsemblMetazoa" id="HelroP176216"/>
    </source>
</evidence>
<dbReference type="EMBL" id="AMQM01005589">
    <property type="status" value="NOT_ANNOTATED_CDS"/>
    <property type="molecule type" value="Genomic_DNA"/>
</dbReference>
<evidence type="ECO:0000313" key="5">
    <source>
        <dbReference type="Proteomes" id="UP000015101"/>
    </source>
</evidence>
<feature type="region of interest" description="Disordered" evidence="1">
    <location>
        <begin position="91"/>
        <end position="116"/>
    </location>
</feature>
<reference evidence="3 5" key="2">
    <citation type="journal article" date="2013" name="Nature">
        <title>Insights into bilaterian evolution from three spiralian genomes.</title>
        <authorList>
            <person name="Simakov O."/>
            <person name="Marletaz F."/>
            <person name="Cho S.J."/>
            <person name="Edsinger-Gonzales E."/>
            <person name="Havlak P."/>
            <person name="Hellsten U."/>
            <person name="Kuo D.H."/>
            <person name="Larsson T."/>
            <person name="Lv J."/>
            <person name="Arendt D."/>
            <person name="Savage R."/>
            <person name="Osoegawa K."/>
            <person name="de Jong P."/>
            <person name="Grimwood J."/>
            <person name="Chapman J.A."/>
            <person name="Shapiro H."/>
            <person name="Aerts A."/>
            <person name="Otillar R.P."/>
            <person name="Terry A.Y."/>
            <person name="Boore J.L."/>
            <person name="Grigoriev I.V."/>
            <person name="Lindberg D.R."/>
            <person name="Seaver E.C."/>
            <person name="Weisblat D.A."/>
            <person name="Putnam N.H."/>
            <person name="Rokhsar D.S."/>
        </authorList>
    </citation>
    <scope>NUCLEOTIDE SEQUENCE</scope>
</reference>